<dbReference type="RefSeq" id="WP_345304756.1">
    <property type="nucleotide sequence ID" value="NZ_BAABJE010000029.1"/>
</dbReference>
<dbReference type="InterPro" id="IPR006311">
    <property type="entry name" value="TAT_signal"/>
</dbReference>
<evidence type="ECO:0000256" key="3">
    <source>
        <dbReference type="RuleBase" id="RU000363"/>
    </source>
</evidence>
<dbReference type="PROSITE" id="PS00061">
    <property type="entry name" value="ADH_SHORT"/>
    <property type="match status" value="1"/>
</dbReference>
<keyword evidence="5" id="KW-1185">Reference proteome</keyword>
<evidence type="ECO:0000313" key="4">
    <source>
        <dbReference type="EMBL" id="GAA4806210.1"/>
    </source>
</evidence>
<reference evidence="5" key="1">
    <citation type="journal article" date="2019" name="Int. J. Syst. Evol. Microbiol.">
        <title>The Global Catalogue of Microorganisms (GCM) 10K type strain sequencing project: providing services to taxonomists for standard genome sequencing and annotation.</title>
        <authorList>
            <consortium name="The Broad Institute Genomics Platform"/>
            <consortium name="The Broad Institute Genome Sequencing Center for Infectious Disease"/>
            <person name="Wu L."/>
            <person name="Ma J."/>
        </authorList>
    </citation>
    <scope>NUCLEOTIDE SEQUENCE [LARGE SCALE GENOMIC DNA]</scope>
    <source>
        <strain evidence="5">JCM 18204</strain>
    </source>
</reference>
<evidence type="ECO:0000256" key="2">
    <source>
        <dbReference type="ARBA" id="ARBA00023002"/>
    </source>
</evidence>
<dbReference type="Proteomes" id="UP001499959">
    <property type="component" value="Unassembled WGS sequence"/>
</dbReference>
<keyword evidence="2" id="KW-0560">Oxidoreductase</keyword>
<dbReference type="CDD" id="cd05233">
    <property type="entry name" value="SDR_c"/>
    <property type="match status" value="1"/>
</dbReference>
<gene>
    <name evidence="4" type="ORF">GCM10023307_35960</name>
</gene>
<dbReference type="PANTHER" id="PTHR44196">
    <property type="entry name" value="DEHYDROGENASE/REDUCTASE SDR FAMILY MEMBER 7B"/>
    <property type="match status" value="1"/>
</dbReference>
<dbReference type="Gene3D" id="3.40.50.720">
    <property type="entry name" value="NAD(P)-binding Rossmann-like Domain"/>
    <property type="match status" value="1"/>
</dbReference>
<evidence type="ECO:0000256" key="1">
    <source>
        <dbReference type="ARBA" id="ARBA00006484"/>
    </source>
</evidence>
<comment type="caution">
    <text evidence="4">The sequence shown here is derived from an EMBL/GenBank/DDBJ whole genome shotgun (WGS) entry which is preliminary data.</text>
</comment>
<name>A0ABP9CAY8_9GAMM</name>
<evidence type="ECO:0000313" key="5">
    <source>
        <dbReference type="Proteomes" id="UP001499959"/>
    </source>
</evidence>
<dbReference type="InterPro" id="IPR020904">
    <property type="entry name" value="Sc_DH/Rdtase_CS"/>
</dbReference>
<organism evidence="4 5">
    <name type="scientific">Lysobacter hankyongensis</name>
    <dbReference type="NCBI Taxonomy" id="1176535"/>
    <lineage>
        <taxon>Bacteria</taxon>
        <taxon>Pseudomonadati</taxon>
        <taxon>Pseudomonadota</taxon>
        <taxon>Gammaproteobacteria</taxon>
        <taxon>Lysobacterales</taxon>
        <taxon>Lysobacteraceae</taxon>
        <taxon>Lysobacter</taxon>
    </lineage>
</organism>
<dbReference type="PANTHER" id="PTHR44196:SF1">
    <property type="entry name" value="DEHYDROGENASE_REDUCTASE SDR FAMILY MEMBER 7B"/>
    <property type="match status" value="1"/>
</dbReference>
<dbReference type="InterPro" id="IPR002347">
    <property type="entry name" value="SDR_fam"/>
</dbReference>
<protein>
    <submittedName>
        <fullName evidence="4">SDR family oxidoreductase</fullName>
    </submittedName>
</protein>
<comment type="similarity">
    <text evidence="1 3">Belongs to the short-chain dehydrogenases/reductases (SDR) family.</text>
</comment>
<dbReference type="SUPFAM" id="SSF51735">
    <property type="entry name" value="NAD(P)-binding Rossmann-fold domains"/>
    <property type="match status" value="1"/>
</dbReference>
<dbReference type="EMBL" id="BAABJE010000029">
    <property type="protein sequence ID" value="GAA4806210.1"/>
    <property type="molecule type" value="Genomic_DNA"/>
</dbReference>
<dbReference type="Pfam" id="PF00106">
    <property type="entry name" value="adh_short"/>
    <property type="match status" value="1"/>
</dbReference>
<dbReference type="InterPro" id="IPR036291">
    <property type="entry name" value="NAD(P)-bd_dom_sf"/>
</dbReference>
<dbReference type="PRINTS" id="PR00081">
    <property type="entry name" value="GDHRDH"/>
</dbReference>
<proteinExistence type="inferred from homology"/>
<accession>A0ABP9CAY8</accession>
<sequence>MQTPRRRVLITGAGSGLGLALALRYARAGARVACVDLLPERTEAARAALAGDGHLALQADVGDDASMQALHEAVQAAWGGVDVLVNNAGIASVGAMVETSMDEWRKIIEIDLLGVVRGCRLFIPGMLAAGHGQVLSTASFAGLAGAPGMMSYGVAKAAVVAMSEQLRAEMHGTGVRVGVICPAFFRTNLLDTAIASDKIKAKVVKLMDTAPDTLDSVADKVFAAAERGDFMIIPTKREPFRWWLKRYLPRVYFRMLQKLAKKRRDA</sequence>
<dbReference type="PRINTS" id="PR00080">
    <property type="entry name" value="SDRFAMILY"/>
</dbReference>
<dbReference type="PROSITE" id="PS51318">
    <property type="entry name" value="TAT"/>
    <property type="match status" value="1"/>
</dbReference>